<sequence length="83" mass="9370">MKASEQIKDDTCGWGDRGLYGASACKYELHSKGRGYVLCFHVSASYAQYTNSQPYRVDRRDSRPLIGLSVKVEFYIQLIGVSQ</sequence>
<dbReference type="EMBL" id="BGZK01000198">
    <property type="protein sequence ID" value="GBP27758.1"/>
    <property type="molecule type" value="Genomic_DNA"/>
</dbReference>
<evidence type="ECO:0000313" key="2">
    <source>
        <dbReference type="Proteomes" id="UP000299102"/>
    </source>
</evidence>
<name>A0A4C1UMV1_EUMVA</name>
<reference evidence="1 2" key="1">
    <citation type="journal article" date="2019" name="Commun. Biol.">
        <title>The bagworm genome reveals a unique fibroin gene that provides high tensile strength.</title>
        <authorList>
            <person name="Kono N."/>
            <person name="Nakamura H."/>
            <person name="Ohtoshi R."/>
            <person name="Tomita M."/>
            <person name="Numata K."/>
            <person name="Arakawa K."/>
        </authorList>
    </citation>
    <scope>NUCLEOTIDE SEQUENCE [LARGE SCALE GENOMIC DNA]</scope>
</reference>
<organism evidence="1 2">
    <name type="scientific">Eumeta variegata</name>
    <name type="common">Bagworm moth</name>
    <name type="synonym">Eumeta japonica</name>
    <dbReference type="NCBI Taxonomy" id="151549"/>
    <lineage>
        <taxon>Eukaryota</taxon>
        <taxon>Metazoa</taxon>
        <taxon>Ecdysozoa</taxon>
        <taxon>Arthropoda</taxon>
        <taxon>Hexapoda</taxon>
        <taxon>Insecta</taxon>
        <taxon>Pterygota</taxon>
        <taxon>Neoptera</taxon>
        <taxon>Endopterygota</taxon>
        <taxon>Lepidoptera</taxon>
        <taxon>Glossata</taxon>
        <taxon>Ditrysia</taxon>
        <taxon>Tineoidea</taxon>
        <taxon>Psychidae</taxon>
        <taxon>Oiketicinae</taxon>
        <taxon>Eumeta</taxon>
    </lineage>
</organism>
<evidence type="ECO:0000313" key="1">
    <source>
        <dbReference type="EMBL" id="GBP27758.1"/>
    </source>
</evidence>
<protein>
    <submittedName>
        <fullName evidence="1">Uncharacterized protein</fullName>
    </submittedName>
</protein>
<dbReference type="Proteomes" id="UP000299102">
    <property type="component" value="Unassembled WGS sequence"/>
</dbReference>
<accession>A0A4C1UMV1</accession>
<keyword evidence="2" id="KW-1185">Reference proteome</keyword>
<proteinExistence type="predicted"/>
<comment type="caution">
    <text evidence="1">The sequence shown here is derived from an EMBL/GenBank/DDBJ whole genome shotgun (WGS) entry which is preliminary data.</text>
</comment>
<dbReference type="AlphaFoldDB" id="A0A4C1UMV1"/>
<gene>
    <name evidence="1" type="ORF">EVAR_82807_1</name>
</gene>